<protein>
    <recommendedName>
        <fullName evidence="4 9">Superoxide dismutase</fullName>
        <ecNumber evidence="4 9">1.15.1.1</ecNumber>
    </recommendedName>
</protein>
<keyword evidence="10" id="KW-0812">Transmembrane</keyword>
<comment type="function">
    <text evidence="9">Destroys radicals which are normally produced within the cells and which are toxic to biological systems.</text>
</comment>
<dbReference type="PANTHER" id="PTHR42769:SF10">
    <property type="entry name" value="SUPEROXIDE DISMUTASE [FE] 3, CHLOROPLASTIC"/>
    <property type="match status" value="1"/>
</dbReference>
<dbReference type="Gene3D" id="3.55.40.20">
    <property type="entry name" value="Iron/manganese superoxide dismutase, C-terminal domain"/>
    <property type="match status" value="1"/>
</dbReference>
<dbReference type="Gramene" id="rna-AYBTSS11_LOCUS20764">
    <property type="protein sequence ID" value="CAJ1965294.1"/>
    <property type="gene ID" value="gene-AYBTSS11_LOCUS20764"/>
</dbReference>
<evidence type="ECO:0000256" key="5">
    <source>
        <dbReference type="ARBA" id="ARBA00022528"/>
    </source>
</evidence>
<evidence type="ECO:0000256" key="3">
    <source>
        <dbReference type="ARBA" id="ARBA00008714"/>
    </source>
</evidence>
<evidence type="ECO:0000259" key="11">
    <source>
        <dbReference type="Pfam" id="PF00081"/>
    </source>
</evidence>
<keyword evidence="10" id="KW-0472">Membrane</keyword>
<comment type="catalytic activity">
    <reaction evidence="9">
        <text>2 superoxide + 2 H(+) = H2O2 + O2</text>
        <dbReference type="Rhea" id="RHEA:20696"/>
        <dbReference type="ChEBI" id="CHEBI:15378"/>
        <dbReference type="ChEBI" id="CHEBI:15379"/>
        <dbReference type="ChEBI" id="CHEBI:16240"/>
        <dbReference type="ChEBI" id="CHEBI:18421"/>
        <dbReference type="EC" id="1.15.1.1"/>
    </reaction>
</comment>
<dbReference type="InterPro" id="IPR036324">
    <property type="entry name" value="Mn/Fe_SOD_N_sf"/>
</dbReference>
<accession>A0AA86SUJ8</accession>
<dbReference type="Proteomes" id="UP001189624">
    <property type="component" value="Chromosome 6"/>
</dbReference>
<evidence type="ECO:0000313" key="13">
    <source>
        <dbReference type="EMBL" id="CAJ1965294.1"/>
    </source>
</evidence>
<dbReference type="PRINTS" id="PR01703">
    <property type="entry name" value="MNSODISMTASE"/>
</dbReference>
<evidence type="ECO:0000256" key="8">
    <source>
        <dbReference type="ARBA" id="ARBA00023002"/>
    </source>
</evidence>
<dbReference type="SUPFAM" id="SSF46609">
    <property type="entry name" value="Fe,Mn superoxide dismutase (SOD), N-terminal domain"/>
    <property type="match status" value="1"/>
</dbReference>
<dbReference type="InterPro" id="IPR036314">
    <property type="entry name" value="SOD_C_sf"/>
</dbReference>
<keyword evidence="10" id="KW-1133">Transmembrane helix</keyword>
<keyword evidence="14" id="KW-1185">Reference proteome</keyword>
<dbReference type="Gene3D" id="1.10.287.990">
    <property type="entry name" value="Fe,Mn superoxide dismutase (SOD) domain"/>
    <property type="match status" value="1"/>
</dbReference>
<dbReference type="InterPro" id="IPR001189">
    <property type="entry name" value="Mn/Fe_SOD"/>
</dbReference>
<dbReference type="GO" id="GO:0046872">
    <property type="term" value="F:metal ion binding"/>
    <property type="evidence" value="ECO:0007669"/>
    <property type="project" value="UniProtKB-KW"/>
</dbReference>
<comment type="similarity">
    <text evidence="3 9">Belongs to the iron/manganese superoxide dismutase family.</text>
</comment>
<comment type="cofactor">
    <cofactor evidence="1">
        <name>Fe cation</name>
        <dbReference type="ChEBI" id="CHEBI:24875"/>
    </cofactor>
</comment>
<evidence type="ECO:0000256" key="2">
    <source>
        <dbReference type="ARBA" id="ARBA00004229"/>
    </source>
</evidence>
<keyword evidence="5" id="KW-0150">Chloroplast</keyword>
<organism evidence="13 14">
    <name type="scientific">Sphenostylis stenocarpa</name>
    <dbReference type="NCBI Taxonomy" id="92480"/>
    <lineage>
        <taxon>Eukaryota</taxon>
        <taxon>Viridiplantae</taxon>
        <taxon>Streptophyta</taxon>
        <taxon>Embryophyta</taxon>
        <taxon>Tracheophyta</taxon>
        <taxon>Spermatophyta</taxon>
        <taxon>Magnoliopsida</taxon>
        <taxon>eudicotyledons</taxon>
        <taxon>Gunneridae</taxon>
        <taxon>Pentapetalae</taxon>
        <taxon>rosids</taxon>
        <taxon>fabids</taxon>
        <taxon>Fabales</taxon>
        <taxon>Fabaceae</taxon>
        <taxon>Papilionoideae</taxon>
        <taxon>50 kb inversion clade</taxon>
        <taxon>NPAAA clade</taxon>
        <taxon>indigoferoid/millettioid clade</taxon>
        <taxon>Phaseoleae</taxon>
        <taxon>Sphenostylis</taxon>
    </lineage>
</organism>
<dbReference type="EMBL" id="OY731403">
    <property type="protein sequence ID" value="CAJ1965294.1"/>
    <property type="molecule type" value="Genomic_DNA"/>
</dbReference>
<evidence type="ECO:0000256" key="1">
    <source>
        <dbReference type="ARBA" id="ARBA00001962"/>
    </source>
</evidence>
<dbReference type="PANTHER" id="PTHR42769">
    <property type="entry name" value="SUPEROXIDE DISMUTASE"/>
    <property type="match status" value="1"/>
</dbReference>
<dbReference type="AlphaFoldDB" id="A0AA86SUJ8"/>
<dbReference type="Pfam" id="PF02777">
    <property type="entry name" value="Sod_Fe_C"/>
    <property type="match status" value="1"/>
</dbReference>
<gene>
    <name evidence="13" type="ORF">AYBTSS11_LOCUS20764</name>
</gene>
<evidence type="ECO:0000256" key="7">
    <source>
        <dbReference type="ARBA" id="ARBA00022723"/>
    </source>
</evidence>
<dbReference type="SUPFAM" id="SSF54719">
    <property type="entry name" value="Fe,Mn superoxide dismutase (SOD), C-terminal domain"/>
    <property type="match status" value="1"/>
</dbReference>
<sequence length="259" mass="29631">MNSPQSVSSPSSNIPLSLSFFCMILHPALQSPPSSFPFGYAPLLSLLVPSQLLLHDALEPHMSKKTIDMHWGEYHRNFIEGLNKQLEKDDILYGYTLDELVKVTYNNGNPFPQFHNAAEVWNHDFFWESMQPGGGDMPKLGLLQQIEKDFGSFTNFRKKFVLAALTLFGSGWVWLVLKREEKKLEIIQTSNAICPIVWDDIPLINLDLWEHAYYLDYRNDTAKYVDVFMNHLISWEAAAVRLTRGEAFVNLGEPKIPIA</sequence>
<feature type="transmembrane region" description="Helical" evidence="10">
    <location>
        <begin position="160"/>
        <end position="177"/>
    </location>
</feature>
<evidence type="ECO:0000256" key="10">
    <source>
        <dbReference type="SAM" id="Phobius"/>
    </source>
</evidence>
<dbReference type="GO" id="GO:0004784">
    <property type="term" value="F:superoxide dismutase activity"/>
    <property type="evidence" value="ECO:0007669"/>
    <property type="project" value="UniProtKB-EC"/>
</dbReference>
<dbReference type="Pfam" id="PF00081">
    <property type="entry name" value="Sod_Fe_N"/>
    <property type="match status" value="1"/>
</dbReference>
<dbReference type="InterPro" id="IPR019832">
    <property type="entry name" value="Mn/Fe_SOD_C"/>
</dbReference>
<evidence type="ECO:0000313" key="14">
    <source>
        <dbReference type="Proteomes" id="UP001189624"/>
    </source>
</evidence>
<keyword evidence="6" id="KW-0934">Plastid</keyword>
<proteinExistence type="inferred from homology"/>
<feature type="domain" description="Manganese/iron superoxide dismutase C-terminal" evidence="12">
    <location>
        <begin position="141"/>
        <end position="239"/>
    </location>
</feature>
<feature type="domain" description="Manganese/iron superoxide dismutase N-terminal" evidence="11">
    <location>
        <begin position="56"/>
        <end position="130"/>
    </location>
</feature>
<evidence type="ECO:0000259" key="12">
    <source>
        <dbReference type="Pfam" id="PF02777"/>
    </source>
</evidence>
<dbReference type="InterPro" id="IPR019831">
    <property type="entry name" value="Mn/Fe_SOD_N"/>
</dbReference>
<dbReference type="EC" id="1.15.1.1" evidence="4 9"/>
<dbReference type="PROSITE" id="PS00088">
    <property type="entry name" value="SOD_MN"/>
    <property type="match status" value="1"/>
</dbReference>
<dbReference type="GO" id="GO:0042644">
    <property type="term" value="C:chloroplast nucleoid"/>
    <property type="evidence" value="ECO:0007669"/>
    <property type="project" value="TreeGrafter"/>
</dbReference>
<reference evidence="13" key="1">
    <citation type="submission" date="2023-10" db="EMBL/GenBank/DDBJ databases">
        <authorList>
            <person name="Domelevo Entfellner J.-B."/>
        </authorList>
    </citation>
    <scope>NUCLEOTIDE SEQUENCE</scope>
</reference>
<evidence type="ECO:0000256" key="4">
    <source>
        <dbReference type="ARBA" id="ARBA00012682"/>
    </source>
</evidence>
<dbReference type="FunFam" id="3.55.40.20:FF:000007">
    <property type="entry name" value="Superoxide dismutase"/>
    <property type="match status" value="1"/>
</dbReference>
<dbReference type="InterPro" id="IPR019833">
    <property type="entry name" value="Mn/Fe_SOD_BS"/>
</dbReference>
<keyword evidence="7 9" id="KW-0479">Metal-binding</keyword>
<keyword evidence="8 9" id="KW-0560">Oxidoreductase</keyword>
<evidence type="ECO:0000256" key="9">
    <source>
        <dbReference type="RuleBase" id="RU000414"/>
    </source>
</evidence>
<comment type="subcellular location">
    <subcellularLocation>
        <location evidence="2">Plastid</location>
        <location evidence="2">Chloroplast</location>
    </subcellularLocation>
</comment>
<name>A0AA86SUJ8_9FABA</name>
<evidence type="ECO:0000256" key="6">
    <source>
        <dbReference type="ARBA" id="ARBA00022640"/>
    </source>
</evidence>